<name>A0A9D9IA89_9SPIO</name>
<evidence type="ECO:0000313" key="3">
    <source>
        <dbReference type="Proteomes" id="UP000810292"/>
    </source>
</evidence>
<keyword evidence="1" id="KW-0732">Signal</keyword>
<reference evidence="2" key="1">
    <citation type="submission" date="2020-10" db="EMBL/GenBank/DDBJ databases">
        <authorList>
            <person name="Gilroy R."/>
        </authorList>
    </citation>
    <scope>NUCLEOTIDE SEQUENCE</scope>
    <source>
        <strain evidence="2">14700</strain>
    </source>
</reference>
<evidence type="ECO:0008006" key="4">
    <source>
        <dbReference type="Google" id="ProtNLM"/>
    </source>
</evidence>
<dbReference type="AlphaFoldDB" id="A0A9D9IA89"/>
<dbReference type="EMBL" id="JADIMF010000060">
    <property type="protein sequence ID" value="MBO8468884.1"/>
    <property type="molecule type" value="Genomic_DNA"/>
</dbReference>
<comment type="caution">
    <text evidence="2">The sequence shown here is derived from an EMBL/GenBank/DDBJ whole genome shotgun (WGS) entry which is preliminary data.</text>
</comment>
<proteinExistence type="predicted"/>
<organism evidence="2 3">
    <name type="scientific">Candidatus Ornithospirochaeta stercoravium</name>
    <dbReference type="NCBI Taxonomy" id="2840897"/>
    <lineage>
        <taxon>Bacteria</taxon>
        <taxon>Pseudomonadati</taxon>
        <taxon>Spirochaetota</taxon>
        <taxon>Spirochaetia</taxon>
        <taxon>Spirochaetales</taxon>
        <taxon>Spirochaetaceae</taxon>
        <taxon>Spirochaetaceae incertae sedis</taxon>
        <taxon>Candidatus Ornithospirochaeta</taxon>
    </lineage>
</organism>
<sequence length="174" mass="19199">MRKFFIAVLLVLLSVLPLAAGDYHDVALGFGHQTYKWPEKGISLSYSLSIGLTERMELDIWGNSELVPRPFGSNLLGAELSFALMGPRSTASRVAGSGINTLLSVGGFYRIDNNGAGPMIAITPLTVGSPITGHRERILRTGVGYDFVNWEFVITFSLISIDYYVRGSWRDYEF</sequence>
<accession>A0A9D9IA89</accession>
<gene>
    <name evidence="2" type="ORF">IAA72_03765</name>
</gene>
<feature type="signal peptide" evidence="1">
    <location>
        <begin position="1"/>
        <end position="20"/>
    </location>
</feature>
<evidence type="ECO:0000256" key="1">
    <source>
        <dbReference type="SAM" id="SignalP"/>
    </source>
</evidence>
<protein>
    <recommendedName>
        <fullName evidence="4">Outer membrane protein beta-barrel domain-containing protein</fullName>
    </recommendedName>
</protein>
<dbReference type="Proteomes" id="UP000810292">
    <property type="component" value="Unassembled WGS sequence"/>
</dbReference>
<reference evidence="2" key="2">
    <citation type="journal article" date="2021" name="PeerJ">
        <title>Extensive microbial diversity within the chicken gut microbiome revealed by metagenomics and culture.</title>
        <authorList>
            <person name="Gilroy R."/>
            <person name="Ravi A."/>
            <person name="Getino M."/>
            <person name="Pursley I."/>
            <person name="Horton D.L."/>
            <person name="Alikhan N.F."/>
            <person name="Baker D."/>
            <person name="Gharbi K."/>
            <person name="Hall N."/>
            <person name="Watson M."/>
            <person name="Adriaenssens E.M."/>
            <person name="Foster-Nyarko E."/>
            <person name="Jarju S."/>
            <person name="Secka A."/>
            <person name="Antonio M."/>
            <person name="Oren A."/>
            <person name="Chaudhuri R.R."/>
            <person name="La Ragione R."/>
            <person name="Hildebrand F."/>
            <person name="Pallen M.J."/>
        </authorList>
    </citation>
    <scope>NUCLEOTIDE SEQUENCE</scope>
    <source>
        <strain evidence="2">14700</strain>
    </source>
</reference>
<evidence type="ECO:0000313" key="2">
    <source>
        <dbReference type="EMBL" id="MBO8468884.1"/>
    </source>
</evidence>
<feature type="chain" id="PRO_5039196149" description="Outer membrane protein beta-barrel domain-containing protein" evidence="1">
    <location>
        <begin position="21"/>
        <end position="174"/>
    </location>
</feature>